<dbReference type="GO" id="GO:0031012">
    <property type="term" value="C:extracellular matrix"/>
    <property type="evidence" value="ECO:0007669"/>
    <property type="project" value="TreeGrafter"/>
</dbReference>
<keyword evidence="7" id="KW-1185">Reference proteome</keyword>
<protein>
    <submittedName>
        <fullName evidence="6">Hemagglutinin/amebocyte aggregation factor</fullName>
    </submittedName>
</protein>
<dbReference type="Proteomes" id="UP000762676">
    <property type="component" value="Unassembled WGS sequence"/>
</dbReference>
<dbReference type="Pfam" id="PF14704">
    <property type="entry name" value="DERM"/>
    <property type="match status" value="1"/>
</dbReference>
<organism evidence="6 7">
    <name type="scientific">Elysia marginata</name>
    <dbReference type="NCBI Taxonomy" id="1093978"/>
    <lineage>
        <taxon>Eukaryota</taxon>
        <taxon>Metazoa</taxon>
        <taxon>Spiralia</taxon>
        <taxon>Lophotrochozoa</taxon>
        <taxon>Mollusca</taxon>
        <taxon>Gastropoda</taxon>
        <taxon>Heterobranchia</taxon>
        <taxon>Euthyneura</taxon>
        <taxon>Panpulmonata</taxon>
        <taxon>Sacoglossa</taxon>
        <taxon>Placobranchoidea</taxon>
        <taxon>Plakobranchidae</taxon>
        <taxon>Elysia</taxon>
    </lineage>
</organism>
<dbReference type="GO" id="GO:0030199">
    <property type="term" value="P:collagen fibril organization"/>
    <property type="evidence" value="ECO:0007669"/>
    <property type="project" value="TreeGrafter"/>
</dbReference>
<name>A0AAV4FE69_9GAST</name>
<accession>A0AAV4FE69</accession>
<dbReference type="PANTHER" id="PTHR15040:SF1">
    <property type="entry name" value="DERMATOPONTIN-LIKE ISOFORM X1"/>
    <property type="match status" value="1"/>
</dbReference>
<dbReference type="GO" id="GO:0005615">
    <property type="term" value="C:extracellular space"/>
    <property type="evidence" value="ECO:0007669"/>
    <property type="project" value="TreeGrafter"/>
</dbReference>
<dbReference type="InterPro" id="IPR026645">
    <property type="entry name" value="Dermatopontin"/>
</dbReference>
<dbReference type="AlphaFoldDB" id="A0AAV4FE69"/>
<comment type="similarity">
    <text evidence="2">Belongs to the dermatopontin family.</text>
</comment>
<feature type="signal peptide" evidence="5">
    <location>
        <begin position="1"/>
        <end position="18"/>
    </location>
</feature>
<gene>
    <name evidence="6" type="ORF">ElyMa_003807800</name>
</gene>
<evidence type="ECO:0000256" key="2">
    <source>
        <dbReference type="ARBA" id="ARBA00008712"/>
    </source>
</evidence>
<evidence type="ECO:0000256" key="3">
    <source>
        <dbReference type="ARBA" id="ARBA00022525"/>
    </source>
</evidence>
<evidence type="ECO:0000256" key="4">
    <source>
        <dbReference type="ARBA" id="ARBA00023157"/>
    </source>
</evidence>
<evidence type="ECO:0000256" key="1">
    <source>
        <dbReference type="ARBA" id="ARBA00004613"/>
    </source>
</evidence>
<feature type="chain" id="PRO_5043966109" evidence="5">
    <location>
        <begin position="19"/>
        <end position="176"/>
    </location>
</feature>
<keyword evidence="4" id="KW-1015">Disulfide bond</keyword>
<proteinExistence type="inferred from homology"/>
<evidence type="ECO:0000313" key="6">
    <source>
        <dbReference type="EMBL" id="GFR71274.1"/>
    </source>
</evidence>
<keyword evidence="5" id="KW-0732">Signal</keyword>
<dbReference type="PANTHER" id="PTHR15040">
    <property type="entry name" value="DERMATOPONTIN-RELATED"/>
    <property type="match status" value="1"/>
</dbReference>
<reference evidence="6 7" key="1">
    <citation type="journal article" date="2021" name="Elife">
        <title>Chloroplast acquisition without the gene transfer in kleptoplastic sea slugs, Plakobranchus ocellatus.</title>
        <authorList>
            <person name="Maeda T."/>
            <person name="Takahashi S."/>
            <person name="Yoshida T."/>
            <person name="Shimamura S."/>
            <person name="Takaki Y."/>
            <person name="Nagai Y."/>
            <person name="Toyoda A."/>
            <person name="Suzuki Y."/>
            <person name="Arimoto A."/>
            <person name="Ishii H."/>
            <person name="Satoh N."/>
            <person name="Nishiyama T."/>
            <person name="Hasebe M."/>
            <person name="Maruyama T."/>
            <person name="Minagawa J."/>
            <person name="Obokata J."/>
            <person name="Shigenobu S."/>
        </authorList>
    </citation>
    <scope>NUCLEOTIDE SEQUENCE [LARGE SCALE GENOMIC DNA]</scope>
</reference>
<evidence type="ECO:0000313" key="7">
    <source>
        <dbReference type="Proteomes" id="UP000762676"/>
    </source>
</evidence>
<comment type="caution">
    <text evidence="6">The sequence shown here is derived from an EMBL/GenBank/DDBJ whole genome shotgun (WGS) entry which is preliminary data.</text>
</comment>
<dbReference type="EMBL" id="BMAT01007787">
    <property type="protein sequence ID" value="GFR71274.1"/>
    <property type="molecule type" value="Genomic_DNA"/>
</dbReference>
<evidence type="ECO:0000256" key="5">
    <source>
        <dbReference type="SAM" id="SignalP"/>
    </source>
</evidence>
<sequence>MSLAVLALVVAFAAGVNSYVNNWDQPLLYACHGGQVLRSVYSIHSNSAEDRRWRFSCGAAPSSAAPNNCFWTGYVNTWDEPVNFMCPANYVIAGIQSYHSNSAEDRRTNFKCCSQSGYKTYSCSLTSYLQGFDRPLDYTVPSGKVLAGWASVHSNRAEDRRHKMLVCNYGRLVPAS</sequence>
<comment type="subcellular location">
    <subcellularLocation>
        <location evidence="1">Secreted</location>
    </subcellularLocation>
</comment>
<keyword evidence="3" id="KW-0964">Secreted</keyword>